<dbReference type="PROSITE" id="PS51195">
    <property type="entry name" value="Q_MOTIF"/>
    <property type="match status" value="1"/>
</dbReference>
<dbReference type="GeneID" id="7199293"/>
<dbReference type="PaxDb" id="2850-Phatr16987"/>
<dbReference type="PROSITE" id="PS51192">
    <property type="entry name" value="HELICASE_ATP_BIND_1"/>
    <property type="match status" value="1"/>
</dbReference>
<keyword evidence="2 6" id="KW-0378">Hydrolase</keyword>
<proteinExistence type="inferred from homology"/>
<keyword evidence="4 6" id="KW-0067">ATP-binding</keyword>
<dbReference type="PROSITE" id="PS51194">
    <property type="entry name" value="HELICASE_CTER"/>
    <property type="match status" value="1"/>
</dbReference>
<feature type="short sequence motif" description="Q motif" evidence="5">
    <location>
        <begin position="5"/>
        <end position="34"/>
    </location>
</feature>
<name>B7GEC7_PHATC</name>
<evidence type="ECO:0000256" key="6">
    <source>
        <dbReference type="RuleBase" id="RU000492"/>
    </source>
</evidence>
<dbReference type="eggNOG" id="KOG0326">
    <property type="taxonomic scope" value="Eukaryota"/>
</dbReference>
<sequence length="404" mass="44693">MADSLTFRDLGLSTAALRAVKSHPDWTAPTLVQQLVIPKLLEDIGSPRKRSIWCEAPTGSGKTAAYGLPLLQNTQTACFREPNALIQGGISSIIILPTRELAVQVGVVLSELAQNMSRGGFNIMVLYGGTPLQSQVDRMDEYARSGETIHAVVATPGRFLDVMARVEHPTLLDNLRYLVLDEADKLMGNGFAKELDGVLNLLPRKVPTWLFSATFSKSMVPQVADVMKRLEIEMELVGPASTIDLRTIRLHQRDRTQVLRSLLEANKEWDRVLVFVATRYACEHVSRKLRRLGIPSSDLHGKQDQDIRSQQLESFRRGHTRVLLATDLASRGLDVTALSAVVNYDLPRSSADFIHRVGRTGRAGCKGVAVTFLTADSEAHLNLIESRHLAEPVAREIYPGFEVD</sequence>
<feature type="domain" description="Helicase C-terminal" evidence="8">
    <location>
        <begin position="257"/>
        <end position="404"/>
    </location>
</feature>
<keyword evidence="11" id="KW-1185">Reference proteome</keyword>
<dbReference type="AlphaFoldDB" id="B7GEC7"/>
<feature type="domain" description="DEAD-box RNA helicase Q" evidence="9">
    <location>
        <begin position="5"/>
        <end position="34"/>
    </location>
</feature>
<dbReference type="EMBL" id="CM000632">
    <property type="protein sequence ID" value="EEC43133.1"/>
    <property type="molecule type" value="Genomic_DNA"/>
</dbReference>
<evidence type="ECO:0000256" key="4">
    <source>
        <dbReference type="ARBA" id="ARBA00022840"/>
    </source>
</evidence>
<dbReference type="GO" id="GO:0003676">
    <property type="term" value="F:nucleic acid binding"/>
    <property type="evidence" value="ECO:0007669"/>
    <property type="project" value="InterPro"/>
</dbReference>
<evidence type="ECO:0000256" key="1">
    <source>
        <dbReference type="ARBA" id="ARBA00022741"/>
    </source>
</evidence>
<dbReference type="Pfam" id="PF00271">
    <property type="entry name" value="Helicase_C"/>
    <property type="match status" value="1"/>
</dbReference>
<dbReference type="InterPro" id="IPR014001">
    <property type="entry name" value="Helicase_ATP-bd"/>
</dbReference>
<dbReference type="InterPro" id="IPR001650">
    <property type="entry name" value="Helicase_C-like"/>
</dbReference>
<dbReference type="InterPro" id="IPR000629">
    <property type="entry name" value="RNA-helicase_DEAD-box_CS"/>
</dbReference>
<dbReference type="GO" id="GO:0005829">
    <property type="term" value="C:cytosol"/>
    <property type="evidence" value="ECO:0007669"/>
    <property type="project" value="TreeGrafter"/>
</dbReference>
<dbReference type="PANTHER" id="PTHR47959:SF13">
    <property type="entry name" value="ATP-DEPENDENT RNA HELICASE RHLE"/>
    <property type="match status" value="1"/>
</dbReference>
<dbReference type="PROSITE" id="PS00039">
    <property type="entry name" value="DEAD_ATP_HELICASE"/>
    <property type="match status" value="1"/>
</dbReference>
<dbReference type="Gene3D" id="3.40.50.300">
    <property type="entry name" value="P-loop containing nucleotide triphosphate hydrolases"/>
    <property type="match status" value="2"/>
</dbReference>
<evidence type="ECO:0000259" key="9">
    <source>
        <dbReference type="PROSITE" id="PS51195"/>
    </source>
</evidence>
<dbReference type="SMART" id="SM00490">
    <property type="entry name" value="HELICc"/>
    <property type="match status" value="1"/>
</dbReference>
<dbReference type="Proteomes" id="UP000000759">
    <property type="component" value="Chromosome 30"/>
</dbReference>
<dbReference type="InterPro" id="IPR044742">
    <property type="entry name" value="DEAD/DEAH_RhlB"/>
</dbReference>
<dbReference type="GO" id="GO:0005524">
    <property type="term" value="F:ATP binding"/>
    <property type="evidence" value="ECO:0007669"/>
    <property type="project" value="UniProtKB-KW"/>
</dbReference>
<protein>
    <submittedName>
        <fullName evidence="10">Uncharacterized protein</fullName>
    </submittedName>
</protein>
<evidence type="ECO:0000256" key="2">
    <source>
        <dbReference type="ARBA" id="ARBA00022801"/>
    </source>
</evidence>
<dbReference type="PANTHER" id="PTHR47959">
    <property type="entry name" value="ATP-DEPENDENT RNA HELICASE RHLE-RELATED"/>
    <property type="match status" value="1"/>
</dbReference>
<dbReference type="Pfam" id="PF00270">
    <property type="entry name" value="DEAD"/>
    <property type="match status" value="1"/>
</dbReference>
<feature type="domain" description="Helicase ATP-binding" evidence="7">
    <location>
        <begin position="43"/>
        <end position="233"/>
    </location>
</feature>
<evidence type="ECO:0000256" key="3">
    <source>
        <dbReference type="ARBA" id="ARBA00022806"/>
    </source>
</evidence>
<dbReference type="GO" id="GO:0003724">
    <property type="term" value="F:RNA helicase activity"/>
    <property type="evidence" value="ECO:0007669"/>
    <property type="project" value="InterPro"/>
</dbReference>
<dbReference type="CDD" id="cd00268">
    <property type="entry name" value="DEADc"/>
    <property type="match status" value="1"/>
</dbReference>
<keyword evidence="3 6" id="KW-0347">Helicase</keyword>
<comment type="similarity">
    <text evidence="6">Belongs to the DEAD box helicase family.</text>
</comment>
<evidence type="ECO:0000313" key="10">
    <source>
        <dbReference type="EMBL" id="EEC43133.1"/>
    </source>
</evidence>
<reference evidence="10 11" key="1">
    <citation type="journal article" date="2008" name="Nature">
        <title>The Phaeodactylum genome reveals the evolutionary history of diatom genomes.</title>
        <authorList>
            <person name="Bowler C."/>
            <person name="Allen A.E."/>
            <person name="Badger J.H."/>
            <person name="Grimwood J."/>
            <person name="Jabbari K."/>
            <person name="Kuo A."/>
            <person name="Maheswari U."/>
            <person name="Martens C."/>
            <person name="Maumus F."/>
            <person name="Otillar R.P."/>
            <person name="Rayko E."/>
            <person name="Salamov A."/>
            <person name="Vandepoele K."/>
            <person name="Beszteri B."/>
            <person name="Gruber A."/>
            <person name="Heijde M."/>
            <person name="Katinka M."/>
            <person name="Mock T."/>
            <person name="Valentin K."/>
            <person name="Verret F."/>
            <person name="Berges J.A."/>
            <person name="Brownlee C."/>
            <person name="Cadoret J.P."/>
            <person name="Chiovitti A."/>
            <person name="Choi C.J."/>
            <person name="Coesel S."/>
            <person name="De Martino A."/>
            <person name="Detter J.C."/>
            <person name="Durkin C."/>
            <person name="Falciatore A."/>
            <person name="Fournet J."/>
            <person name="Haruta M."/>
            <person name="Huysman M.J."/>
            <person name="Jenkins B.D."/>
            <person name="Jiroutova K."/>
            <person name="Jorgensen R.E."/>
            <person name="Joubert Y."/>
            <person name="Kaplan A."/>
            <person name="Kroger N."/>
            <person name="Kroth P.G."/>
            <person name="La Roche J."/>
            <person name="Lindquist E."/>
            <person name="Lommer M."/>
            <person name="Martin-Jezequel V."/>
            <person name="Lopez P.J."/>
            <person name="Lucas S."/>
            <person name="Mangogna M."/>
            <person name="McGinnis K."/>
            <person name="Medlin L.K."/>
            <person name="Montsant A."/>
            <person name="Oudot-Le Secq M.P."/>
            <person name="Napoli C."/>
            <person name="Obornik M."/>
            <person name="Parker M.S."/>
            <person name="Petit J.L."/>
            <person name="Porcel B.M."/>
            <person name="Poulsen N."/>
            <person name="Robison M."/>
            <person name="Rychlewski L."/>
            <person name="Rynearson T.A."/>
            <person name="Schmutz J."/>
            <person name="Shapiro H."/>
            <person name="Siaut M."/>
            <person name="Stanley M."/>
            <person name="Sussman M.R."/>
            <person name="Taylor A.R."/>
            <person name="Vardi A."/>
            <person name="von Dassow P."/>
            <person name="Vyverman W."/>
            <person name="Willis A."/>
            <person name="Wyrwicz L.S."/>
            <person name="Rokhsar D.S."/>
            <person name="Weissenbach J."/>
            <person name="Armbrust E.V."/>
            <person name="Green B.R."/>
            <person name="Van de Peer Y."/>
            <person name="Grigoriev I.V."/>
        </authorList>
    </citation>
    <scope>NUCLEOTIDE SEQUENCE [LARGE SCALE GENOMIC DNA]</scope>
    <source>
        <strain evidence="10 11">CCAP 1055/1</strain>
    </source>
</reference>
<dbReference type="RefSeq" id="XP_002185464.1">
    <property type="nucleotide sequence ID" value="XM_002185428.1"/>
</dbReference>
<reference evidence="11" key="2">
    <citation type="submission" date="2008-08" db="EMBL/GenBank/DDBJ databases">
        <authorList>
            <consortium name="Diatom Consortium"/>
            <person name="Grigoriev I."/>
            <person name="Grimwood J."/>
            <person name="Kuo A."/>
            <person name="Otillar R.P."/>
            <person name="Salamov A."/>
            <person name="Detter J.C."/>
            <person name="Lindquist E."/>
            <person name="Shapiro H."/>
            <person name="Lucas S."/>
            <person name="Glavina del Rio T."/>
            <person name="Pitluck S."/>
            <person name="Rokhsar D."/>
            <person name="Bowler C."/>
        </authorList>
    </citation>
    <scope>GENOME REANNOTATION</scope>
    <source>
        <strain evidence="11">CCAP 1055/1</strain>
    </source>
</reference>
<organism evidence="10 11">
    <name type="scientific">Phaeodactylum tricornutum (strain CCAP 1055/1)</name>
    <dbReference type="NCBI Taxonomy" id="556484"/>
    <lineage>
        <taxon>Eukaryota</taxon>
        <taxon>Sar</taxon>
        <taxon>Stramenopiles</taxon>
        <taxon>Ochrophyta</taxon>
        <taxon>Bacillariophyta</taxon>
        <taxon>Bacillariophyceae</taxon>
        <taxon>Bacillariophycidae</taxon>
        <taxon>Naviculales</taxon>
        <taxon>Phaeodactylaceae</taxon>
        <taxon>Phaeodactylum</taxon>
    </lineage>
</organism>
<evidence type="ECO:0000256" key="5">
    <source>
        <dbReference type="PROSITE-ProRule" id="PRU00552"/>
    </source>
</evidence>
<keyword evidence="1 6" id="KW-0547">Nucleotide-binding</keyword>
<dbReference type="InterPro" id="IPR011545">
    <property type="entry name" value="DEAD/DEAH_box_helicase_dom"/>
</dbReference>
<dbReference type="CDD" id="cd18787">
    <property type="entry name" value="SF2_C_DEAD"/>
    <property type="match status" value="1"/>
</dbReference>
<gene>
    <name evidence="10" type="ORF">PHATRDRAFT_16987</name>
</gene>
<dbReference type="InterPro" id="IPR027417">
    <property type="entry name" value="P-loop_NTPase"/>
</dbReference>
<feature type="non-terminal residue" evidence="10">
    <location>
        <position position="404"/>
    </location>
</feature>
<dbReference type="SMART" id="SM00487">
    <property type="entry name" value="DEXDc"/>
    <property type="match status" value="1"/>
</dbReference>
<dbReference type="OrthoDB" id="191498at2759"/>
<dbReference type="InterPro" id="IPR014014">
    <property type="entry name" value="RNA_helicase_DEAD_Q_motif"/>
</dbReference>
<dbReference type="InParanoid" id="B7GEC7"/>
<evidence type="ECO:0000259" key="7">
    <source>
        <dbReference type="PROSITE" id="PS51192"/>
    </source>
</evidence>
<dbReference type="SUPFAM" id="SSF52540">
    <property type="entry name" value="P-loop containing nucleoside triphosphate hydrolases"/>
    <property type="match status" value="1"/>
</dbReference>
<dbReference type="KEGG" id="pti:PHATRDRAFT_16987"/>
<dbReference type="GO" id="GO:0016787">
    <property type="term" value="F:hydrolase activity"/>
    <property type="evidence" value="ECO:0007669"/>
    <property type="project" value="UniProtKB-KW"/>
</dbReference>
<dbReference type="STRING" id="556484.B7GEC7"/>
<evidence type="ECO:0000313" key="11">
    <source>
        <dbReference type="Proteomes" id="UP000000759"/>
    </source>
</evidence>
<accession>B7GEC7</accession>
<dbReference type="InterPro" id="IPR050079">
    <property type="entry name" value="DEAD_box_RNA_helicase"/>
</dbReference>
<evidence type="ECO:0000259" key="8">
    <source>
        <dbReference type="PROSITE" id="PS51194"/>
    </source>
</evidence>